<proteinExistence type="predicted"/>
<evidence type="ECO:0000313" key="4">
    <source>
        <dbReference type="Proteomes" id="UP000178666"/>
    </source>
</evidence>
<organism evidence="1 3">
    <name type="scientific">Acidipropionibacterium acidipropionici</name>
    <dbReference type="NCBI Taxonomy" id="1748"/>
    <lineage>
        <taxon>Bacteria</taxon>
        <taxon>Bacillati</taxon>
        <taxon>Actinomycetota</taxon>
        <taxon>Actinomycetes</taxon>
        <taxon>Propionibacteriales</taxon>
        <taxon>Propionibacteriaceae</taxon>
        <taxon>Acidipropionibacterium</taxon>
    </lineage>
</organism>
<dbReference type="EMBL" id="CP015970">
    <property type="protein sequence ID" value="AOZ46041.1"/>
    <property type="molecule type" value="Genomic_DNA"/>
</dbReference>
<name>A0AAC8YDN0_9ACTN</name>
<evidence type="ECO:0008006" key="5">
    <source>
        <dbReference type="Google" id="ProtNLM"/>
    </source>
</evidence>
<dbReference type="Proteomes" id="UP000178666">
    <property type="component" value="Chromosome"/>
</dbReference>
<dbReference type="Pfam" id="PF04328">
    <property type="entry name" value="Sel_put"/>
    <property type="match status" value="1"/>
</dbReference>
<keyword evidence="4" id="KW-1185">Reference proteome</keyword>
<reference evidence="1 3" key="2">
    <citation type="submission" date="2016-02" db="EMBL/GenBank/DDBJ databases">
        <title>Complete Genome Sequence of Propionibacterium acidipropionici ATCC 55737.</title>
        <authorList>
            <person name="Luna Flores C.H."/>
            <person name="Nielsen L.K."/>
            <person name="Marcellin E."/>
        </authorList>
    </citation>
    <scope>NUCLEOTIDE SEQUENCE [LARGE SCALE GENOMIC DNA]</scope>
    <source>
        <strain evidence="1 3">ATCC 55737</strain>
    </source>
</reference>
<evidence type="ECO:0000313" key="3">
    <source>
        <dbReference type="Proteomes" id="UP000075221"/>
    </source>
</evidence>
<sequence length="60" mass="7132">MGERLRLLRALWRDLTGESAYEHYLVRHRLEHPGHEPMGERQFWRERARLAENDVAGGCC</sequence>
<dbReference type="Proteomes" id="UP000075221">
    <property type="component" value="Chromosome"/>
</dbReference>
<dbReference type="EMBL" id="CP014352">
    <property type="protein sequence ID" value="AMS04548.1"/>
    <property type="molecule type" value="Genomic_DNA"/>
</dbReference>
<accession>A0AAC8YDN0</accession>
<dbReference type="AlphaFoldDB" id="A0AAC8YDN0"/>
<dbReference type="InterPro" id="IPR007423">
    <property type="entry name" value="Sel_put"/>
</dbReference>
<evidence type="ECO:0000313" key="1">
    <source>
        <dbReference type="EMBL" id="AMS04548.1"/>
    </source>
</evidence>
<reference evidence="2 4" key="1">
    <citation type="journal article" date="2016" name="Plant Dis.">
        <title>Improved production of propionic acid using genome shuffling.</title>
        <authorList>
            <person name="Luna-Flores C.H."/>
            <person name="Palfreyman R.W."/>
            <person name="Kromer J.O."/>
            <person name="Nielsen L.K."/>
            <person name="Marcellin E."/>
        </authorList>
    </citation>
    <scope>NUCLEOTIDE SEQUENCE [LARGE SCALE GENOMIC DNA]</scope>
    <source>
        <strain evidence="2 4">F3E8</strain>
    </source>
</reference>
<evidence type="ECO:0000313" key="2">
    <source>
        <dbReference type="EMBL" id="AOZ46041.1"/>
    </source>
</evidence>
<gene>
    <name evidence="2" type="ORF">A8L58_04155</name>
    <name evidence="1" type="ORF">AXH35_02690</name>
</gene>
<protein>
    <recommendedName>
        <fullName evidence="5">DUF466 domain-containing protein</fullName>
    </recommendedName>
</protein>
<dbReference type="RefSeq" id="WP_062818984.1">
    <property type="nucleotide sequence ID" value="NZ_CP014352.1"/>
</dbReference>